<dbReference type="Proteomes" id="UP000750197">
    <property type="component" value="Unassembled WGS sequence"/>
</dbReference>
<comment type="caution">
    <text evidence="1">The sequence shown here is derived from an EMBL/GenBank/DDBJ whole genome shotgun (WGS) entry which is preliminary data.</text>
</comment>
<organism evidence="1 2">
    <name type="scientific">Candidatus Sysuiplasma superficiale</name>
    <dbReference type="NCBI Taxonomy" id="2823368"/>
    <lineage>
        <taxon>Archaea</taxon>
        <taxon>Methanobacteriati</taxon>
        <taxon>Thermoplasmatota</taxon>
        <taxon>Thermoplasmata</taxon>
        <taxon>Candidatus Sysuiplasmatales</taxon>
        <taxon>Candidatus Sysuiplasmataceae</taxon>
        <taxon>Candidatus Sysuiplasma</taxon>
    </lineage>
</organism>
<dbReference type="EMBL" id="JAHEAC010000158">
    <property type="protein sequence ID" value="MBX8645060.1"/>
    <property type="molecule type" value="Genomic_DNA"/>
</dbReference>
<reference evidence="1" key="1">
    <citation type="submission" date="2021-05" db="EMBL/GenBank/DDBJ databases">
        <title>Genomic insights into ecological role and evolution of a novel Thermoplasmata order Candidatus Sysuiplasmatales.</title>
        <authorList>
            <person name="Yuan Y."/>
        </authorList>
    </citation>
    <scope>NUCLEOTIDE SEQUENCE</scope>
    <source>
        <strain evidence="1">TUT19-bin139</strain>
    </source>
</reference>
<proteinExistence type="predicted"/>
<feature type="non-terminal residue" evidence="1">
    <location>
        <position position="69"/>
    </location>
</feature>
<name>A0A8J7YRB6_9ARCH</name>
<evidence type="ECO:0000313" key="1">
    <source>
        <dbReference type="EMBL" id="MBX8645060.1"/>
    </source>
</evidence>
<dbReference type="AlphaFoldDB" id="A0A8J7YRB6"/>
<accession>A0A8J7YRB6</accession>
<protein>
    <submittedName>
        <fullName evidence="1">Divalent metal cation transporter</fullName>
    </submittedName>
</protein>
<evidence type="ECO:0000313" key="2">
    <source>
        <dbReference type="Proteomes" id="UP000750197"/>
    </source>
</evidence>
<gene>
    <name evidence="1" type="ORF">KIY12_10155</name>
</gene>
<sequence length="69" mass="7780">MKQLNSLPVDIRWRAEDRLHVAFHRERHTSLSRLELFFMLIGPGILVMIADNDAGGVITYAQTGAIFGI</sequence>